<reference evidence="5 6" key="1">
    <citation type="submission" date="2020-11" db="EMBL/GenBank/DDBJ databases">
        <title>Amino acid is mineralized and recycled by bacteria in oceanic microbiome.</title>
        <authorList>
            <person name="Zheng L.Y."/>
        </authorList>
    </citation>
    <scope>NUCLEOTIDE SEQUENCE [LARGE SCALE GENOMIC DNA]</scope>
    <source>
        <strain evidence="5 6">A32-1</strain>
    </source>
</reference>
<dbReference type="EMBL" id="CP064760">
    <property type="protein sequence ID" value="QPE06162.1"/>
    <property type="molecule type" value="Genomic_DNA"/>
</dbReference>
<dbReference type="Proteomes" id="UP000594480">
    <property type="component" value="Chromosome"/>
</dbReference>
<evidence type="ECO:0000313" key="6">
    <source>
        <dbReference type="Proteomes" id="UP000594480"/>
    </source>
</evidence>
<keyword evidence="3" id="KW-0326">Glycosidase</keyword>
<name>A0A7S8MZK8_9MICO</name>
<evidence type="ECO:0000259" key="4">
    <source>
        <dbReference type="Pfam" id="PF00933"/>
    </source>
</evidence>
<sequence length="426" mass="43479">MSSERRYRVDAGIRGERSGALTRLTRGSLASAAAAAALLLGALGAAPAADAASPDSGGTQPPAGEVVVMTGTPEDIAARATAAVAAMSLTERAASVIMGHIPTTDPAALRDYMTTTGVGGFILMGANIPGTEDRLREITAALTVDPAVPPLLGIDQEGGDVSRLPWDDFPSSVTLKSEPPEATELAFAGRGALVQRAGISVNFGIVADITEDTGMFIYRRALGTTPESGASHVAAAVSGEEPEALSTLKHFPGHGAAPGDSHRGIPSTTESFDQWRQTDAVPFAAGIDAGAPLLMFGHLAYTSIDDSPATLSSEWHRIAREDLGFDGVAITDDLGMLEASGLLEYQDPVANAVAALAAGNDMLLSVLGTNSQTAARLTEGIVAAVESGALPAERLDEAAVRVMTLRLQTAAAGRGLVPCSSCTPAS</sequence>
<evidence type="ECO:0000313" key="5">
    <source>
        <dbReference type="EMBL" id="QPE06162.1"/>
    </source>
</evidence>
<gene>
    <name evidence="5" type="ORF">IT882_08420</name>
</gene>
<comment type="similarity">
    <text evidence="1">Belongs to the glycosyl hydrolase 3 family.</text>
</comment>
<evidence type="ECO:0000256" key="2">
    <source>
        <dbReference type="ARBA" id="ARBA00022801"/>
    </source>
</evidence>
<feature type="domain" description="Glycoside hydrolase family 3 N-terminal" evidence="4">
    <location>
        <begin position="107"/>
        <end position="405"/>
    </location>
</feature>
<dbReference type="InterPro" id="IPR017853">
    <property type="entry name" value="GH"/>
</dbReference>
<dbReference type="KEGG" id="msf:IT882_08420"/>
<dbReference type="SUPFAM" id="SSF51445">
    <property type="entry name" value="(Trans)glycosidases"/>
    <property type="match status" value="1"/>
</dbReference>
<keyword evidence="2 5" id="KW-0378">Hydrolase</keyword>
<dbReference type="GO" id="GO:0005975">
    <property type="term" value="P:carbohydrate metabolic process"/>
    <property type="evidence" value="ECO:0007669"/>
    <property type="project" value="InterPro"/>
</dbReference>
<evidence type="ECO:0000256" key="3">
    <source>
        <dbReference type="ARBA" id="ARBA00023295"/>
    </source>
</evidence>
<dbReference type="Gene3D" id="3.20.20.300">
    <property type="entry name" value="Glycoside hydrolase, family 3, N-terminal domain"/>
    <property type="match status" value="1"/>
</dbReference>
<dbReference type="Pfam" id="PF00933">
    <property type="entry name" value="Glyco_hydro_3"/>
    <property type="match status" value="1"/>
</dbReference>
<keyword evidence="6" id="KW-1185">Reference proteome</keyword>
<dbReference type="PANTHER" id="PTHR30480">
    <property type="entry name" value="BETA-HEXOSAMINIDASE-RELATED"/>
    <property type="match status" value="1"/>
</dbReference>
<dbReference type="GO" id="GO:0009254">
    <property type="term" value="P:peptidoglycan turnover"/>
    <property type="evidence" value="ECO:0007669"/>
    <property type="project" value="TreeGrafter"/>
</dbReference>
<dbReference type="GO" id="GO:0004553">
    <property type="term" value="F:hydrolase activity, hydrolyzing O-glycosyl compounds"/>
    <property type="evidence" value="ECO:0007669"/>
    <property type="project" value="InterPro"/>
</dbReference>
<evidence type="ECO:0000256" key="1">
    <source>
        <dbReference type="ARBA" id="ARBA00005336"/>
    </source>
</evidence>
<dbReference type="InterPro" id="IPR001764">
    <property type="entry name" value="Glyco_hydro_3_N"/>
</dbReference>
<dbReference type="RefSeq" id="WP_195694478.1">
    <property type="nucleotide sequence ID" value="NZ_CP064760.1"/>
</dbReference>
<accession>A0A7S8MZK8</accession>
<dbReference type="PANTHER" id="PTHR30480:SF16">
    <property type="entry name" value="GLYCOSIDE HYDROLASE FAMILY 3 DOMAIN PROTEIN"/>
    <property type="match status" value="1"/>
</dbReference>
<protein>
    <submittedName>
        <fullName evidence="5">Glycoside hydrolase family 3 protein</fullName>
    </submittedName>
</protein>
<dbReference type="AlphaFoldDB" id="A0A7S8MZK8"/>
<proteinExistence type="inferred from homology"/>
<dbReference type="InterPro" id="IPR036962">
    <property type="entry name" value="Glyco_hydro_3_N_sf"/>
</dbReference>
<organism evidence="5 6">
    <name type="scientific">Microbacterium schleiferi</name>
    <dbReference type="NCBI Taxonomy" id="69362"/>
    <lineage>
        <taxon>Bacteria</taxon>
        <taxon>Bacillati</taxon>
        <taxon>Actinomycetota</taxon>
        <taxon>Actinomycetes</taxon>
        <taxon>Micrococcales</taxon>
        <taxon>Microbacteriaceae</taxon>
        <taxon>Microbacterium</taxon>
    </lineage>
</organism>
<dbReference type="InterPro" id="IPR050226">
    <property type="entry name" value="NagZ_Beta-hexosaminidase"/>
</dbReference>